<evidence type="ECO:0000313" key="6">
    <source>
        <dbReference type="EMBL" id="ATG56324.1"/>
    </source>
</evidence>
<feature type="region of interest" description="Disordered" evidence="4">
    <location>
        <begin position="302"/>
        <end position="322"/>
    </location>
</feature>
<dbReference type="Gene3D" id="1.10.10.10">
    <property type="entry name" value="Winged helix-like DNA-binding domain superfamily/Winged helix DNA-binding domain"/>
    <property type="match status" value="1"/>
</dbReference>
<keyword evidence="1" id="KW-0805">Transcription regulation</keyword>
<reference evidence="6 7" key="1">
    <citation type="journal article" date="2014" name="Int. J. Syst. Evol. Microbiol.">
        <title>Brachybacterium ginsengisoli sp. nov., isolated from soil of a ginseng field.</title>
        <authorList>
            <person name="Hoang V.A."/>
            <person name="Kim Y.J."/>
            <person name="Nguyen N.L."/>
            <person name="Yang D.C."/>
        </authorList>
    </citation>
    <scope>NUCLEOTIDE SEQUENCE [LARGE SCALE GENOMIC DNA]</scope>
    <source>
        <strain evidence="6 7">DCY80</strain>
    </source>
</reference>
<dbReference type="OrthoDB" id="7989071at2"/>
<evidence type="ECO:0000256" key="4">
    <source>
        <dbReference type="SAM" id="MobiDB-lite"/>
    </source>
</evidence>
<evidence type="ECO:0000256" key="3">
    <source>
        <dbReference type="ARBA" id="ARBA00023163"/>
    </source>
</evidence>
<dbReference type="Pfam" id="PF07729">
    <property type="entry name" value="FCD"/>
    <property type="match status" value="1"/>
</dbReference>
<keyword evidence="2" id="KW-0238">DNA-binding</keyword>
<dbReference type="SUPFAM" id="SSF46785">
    <property type="entry name" value="Winged helix' DNA-binding domain"/>
    <property type="match status" value="1"/>
</dbReference>
<dbReference type="PROSITE" id="PS50949">
    <property type="entry name" value="HTH_GNTR"/>
    <property type="match status" value="1"/>
</dbReference>
<feature type="domain" description="HTH gntR-type" evidence="5">
    <location>
        <begin position="71"/>
        <end position="140"/>
    </location>
</feature>
<dbReference type="SUPFAM" id="SSF48008">
    <property type="entry name" value="GntR ligand-binding domain-like"/>
    <property type="match status" value="1"/>
</dbReference>
<dbReference type="InterPro" id="IPR011711">
    <property type="entry name" value="GntR_C"/>
</dbReference>
<accession>A0A291H1T2</accession>
<dbReference type="GO" id="GO:0003700">
    <property type="term" value="F:DNA-binding transcription factor activity"/>
    <property type="evidence" value="ECO:0007669"/>
    <property type="project" value="InterPro"/>
</dbReference>
<dbReference type="InterPro" id="IPR036388">
    <property type="entry name" value="WH-like_DNA-bd_sf"/>
</dbReference>
<dbReference type="InterPro" id="IPR008920">
    <property type="entry name" value="TF_FadR/GntR_C"/>
</dbReference>
<feature type="region of interest" description="Disordered" evidence="4">
    <location>
        <begin position="14"/>
        <end position="69"/>
    </location>
</feature>
<protein>
    <recommendedName>
        <fullName evidence="5">HTH gntR-type domain-containing protein</fullName>
    </recommendedName>
</protein>
<keyword evidence="3" id="KW-0804">Transcription</keyword>
<dbReference type="PANTHER" id="PTHR43537:SF5">
    <property type="entry name" value="UXU OPERON TRANSCRIPTIONAL REGULATOR"/>
    <property type="match status" value="1"/>
</dbReference>
<name>A0A291H1T2_9MICO</name>
<dbReference type="PRINTS" id="PR00035">
    <property type="entry name" value="HTHGNTR"/>
</dbReference>
<dbReference type="InterPro" id="IPR000524">
    <property type="entry name" value="Tscrpt_reg_HTH_GntR"/>
</dbReference>
<dbReference type="PANTHER" id="PTHR43537">
    <property type="entry name" value="TRANSCRIPTIONAL REGULATOR, GNTR FAMILY"/>
    <property type="match status" value="1"/>
</dbReference>
<evidence type="ECO:0000256" key="2">
    <source>
        <dbReference type="ARBA" id="ARBA00023125"/>
    </source>
</evidence>
<proteinExistence type="predicted"/>
<dbReference type="Proteomes" id="UP000217889">
    <property type="component" value="Chromosome"/>
</dbReference>
<evidence type="ECO:0000259" key="5">
    <source>
        <dbReference type="PROSITE" id="PS50949"/>
    </source>
</evidence>
<organism evidence="6 7">
    <name type="scientific">Brachybacterium ginsengisoli</name>
    <dbReference type="NCBI Taxonomy" id="1331682"/>
    <lineage>
        <taxon>Bacteria</taxon>
        <taxon>Bacillati</taxon>
        <taxon>Actinomycetota</taxon>
        <taxon>Actinomycetes</taxon>
        <taxon>Micrococcales</taxon>
        <taxon>Dermabacteraceae</taxon>
        <taxon>Brachybacterium</taxon>
    </lineage>
</organism>
<dbReference type="InterPro" id="IPR036390">
    <property type="entry name" value="WH_DNA-bd_sf"/>
</dbReference>
<gene>
    <name evidence="6" type="ORF">CFK41_17210</name>
</gene>
<evidence type="ECO:0000256" key="1">
    <source>
        <dbReference type="ARBA" id="ARBA00023015"/>
    </source>
</evidence>
<evidence type="ECO:0000313" key="7">
    <source>
        <dbReference type="Proteomes" id="UP000217889"/>
    </source>
</evidence>
<dbReference type="GO" id="GO:0003677">
    <property type="term" value="F:DNA binding"/>
    <property type="evidence" value="ECO:0007669"/>
    <property type="project" value="UniProtKB-KW"/>
</dbReference>
<dbReference type="EMBL" id="CP023564">
    <property type="protein sequence ID" value="ATG56324.1"/>
    <property type="molecule type" value="Genomic_DNA"/>
</dbReference>
<keyword evidence="7" id="KW-1185">Reference proteome</keyword>
<dbReference type="Gene3D" id="1.20.120.530">
    <property type="entry name" value="GntR ligand-binding domain-like"/>
    <property type="match status" value="1"/>
</dbReference>
<dbReference type="KEGG" id="bgg:CFK41_17210"/>
<dbReference type="SMART" id="SM00895">
    <property type="entry name" value="FCD"/>
    <property type="match status" value="1"/>
</dbReference>
<dbReference type="AlphaFoldDB" id="A0A291H1T2"/>
<sequence>MCSCRERSLTSAVPCRRGGGASPADCWSPGGVLASSRRRGHRGAGAGASPAPSRAPPVASALPDTMPTEGGPMDAETLEFLDSLVREGTPVEDGLLIPTERRLAEVSGMSRARVRERLSGLQMLGMLKKVQGSGNVLVTPSFDGGSGNVFELMLRAGMVSVAQIAEAREMLEIAIAPRMVERVTDQQIHELEDLVYAMVDASSNRDFVGGLTADHAFHLALFEILDNPIMSFVAGGMNHALHDLLLERRRVVISKEIAANGGEVPEMFASDSVHFEITRALRSRRRSAVAAAMTEHFDQWRRISRAASPQDETTTERGDDRP</sequence>
<feature type="compositionally biased region" description="Low complexity" evidence="4">
    <location>
        <begin position="47"/>
        <end position="61"/>
    </location>
</feature>